<dbReference type="InterPro" id="IPR045379">
    <property type="entry name" value="Crinkler_N"/>
</dbReference>
<name>A0ABD3EQG0_9STRA</name>
<evidence type="ECO:0000256" key="3">
    <source>
        <dbReference type="ARBA" id="ARBA00022525"/>
    </source>
</evidence>
<dbReference type="GO" id="GO:0043657">
    <property type="term" value="C:host cell"/>
    <property type="evidence" value="ECO:0007669"/>
    <property type="project" value="UniProtKB-SubCell"/>
</dbReference>
<protein>
    <recommendedName>
        <fullName evidence="4">Crinkler effector protein N-terminal domain-containing protein</fullName>
    </recommendedName>
</protein>
<sequence length="413" mass="45910">MITTVGEENVTELAVGATPMAAMTVEKDIPTAVANTSTAKTVIYCTIIGVSGSPFSEVYINEDASVSALKDAIKEENPTLLKDFDASNQQLFLAKKRMEREDEKGGDEGKWLTKLEALESVGDIRDYKCLAFPDEKLRLIGLASDKLGEVNDFEAAVGKGPVHVLLEIPKTSGLQAIAFSSVKELEEMAIPLIDKALEAQDKKRVYPFSDLDTEHRSIITQKMKLTDRYLAIAEPTPLPNEWVPPYTWLNVAESNQRAQYMVYLETHLKGLLDEHKLSLLDLTEDETALSISDPRLPFDMTGTTDVMLVDSGSIQYREPLVGVRMVIRLKKKVKRHYKPQAFGELFNKNKVLTRVSIKHPKNAFDFIAAGVAEPGGSKQFSVPFIGEEFTKFKIDDFLPMPADAADDNHGEIR</sequence>
<proteinExistence type="predicted"/>
<accession>A0ABD3EQG0</accession>
<dbReference type="Proteomes" id="UP001632037">
    <property type="component" value="Unassembled WGS sequence"/>
</dbReference>
<comment type="caution">
    <text evidence="5">The sequence shown here is derived from an EMBL/GenBank/DDBJ whole genome shotgun (WGS) entry which is preliminary data.</text>
</comment>
<keyword evidence="3" id="KW-0964">Secreted</keyword>
<dbReference type="GO" id="GO:0005576">
    <property type="term" value="C:extracellular region"/>
    <property type="evidence" value="ECO:0007669"/>
    <property type="project" value="UniProtKB-SubCell"/>
</dbReference>
<comment type="subcellular location">
    <subcellularLocation>
        <location evidence="1">Host cell</location>
    </subcellularLocation>
    <subcellularLocation>
        <location evidence="2">Secreted</location>
    </subcellularLocation>
</comment>
<evidence type="ECO:0000256" key="1">
    <source>
        <dbReference type="ARBA" id="ARBA00004340"/>
    </source>
</evidence>
<dbReference type="AlphaFoldDB" id="A0ABD3EQG0"/>
<gene>
    <name evidence="5" type="ORF">V7S43_018449</name>
</gene>
<keyword evidence="6" id="KW-1185">Reference proteome</keyword>
<feature type="domain" description="Crinkler effector protein N-terminal" evidence="4">
    <location>
        <begin position="43"/>
        <end position="134"/>
    </location>
</feature>
<dbReference type="Pfam" id="PF20147">
    <property type="entry name" value="Crinkler"/>
    <property type="match status" value="1"/>
</dbReference>
<evidence type="ECO:0000313" key="5">
    <source>
        <dbReference type="EMBL" id="KAL3656670.1"/>
    </source>
</evidence>
<reference evidence="5 6" key="1">
    <citation type="submission" date="2024-09" db="EMBL/GenBank/DDBJ databases">
        <title>Genome sequencing and assembly of Phytophthora oleae, isolate VK10A, causative agent of rot of olive drupes.</title>
        <authorList>
            <person name="Conti Taguali S."/>
            <person name="Riolo M."/>
            <person name="La Spada F."/>
            <person name="Cacciola S.O."/>
            <person name="Dionisio G."/>
        </authorList>
    </citation>
    <scope>NUCLEOTIDE SEQUENCE [LARGE SCALE GENOMIC DNA]</scope>
    <source>
        <strain evidence="5 6">VK10A</strain>
    </source>
</reference>
<dbReference type="EMBL" id="JBIMZQ010000076">
    <property type="protein sequence ID" value="KAL3656670.1"/>
    <property type="molecule type" value="Genomic_DNA"/>
</dbReference>
<evidence type="ECO:0000256" key="2">
    <source>
        <dbReference type="ARBA" id="ARBA00004613"/>
    </source>
</evidence>
<evidence type="ECO:0000313" key="6">
    <source>
        <dbReference type="Proteomes" id="UP001632037"/>
    </source>
</evidence>
<organism evidence="5 6">
    <name type="scientific">Phytophthora oleae</name>
    <dbReference type="NCBI Taxonomy" id="2107226"/>
    <lineage>
        <taxon>Eukaryota</taxon>
        <taxon>Sar</taxon>
        <taxon>Stramenopiles</taxon>
        <taxon>Oomycota</taxon>
        <taxon>Peronosporomycetes</taxon>
        <taxon>Peronosporales</taxon>
        <taxon>Peronosporaceae</taxon>
        <taxon>Phytophthora</taxon>
    </lineage>
</organism>
<evidence type="ECO:0000259" key="4">
    <source>
        <dbReference type="Pfam" id="PF20147"/>
    </source>
</evidence>